<proteinExistence type="predicted"/>
<gene>
    <name evidence="3" type="ORF">PHYSODRAFT_494659</name>
</gene>
<organism evidence="3 4">
    <name type="scientific">Phytophthora sojae (strain P6497)</name>
    <name type="common">Soybean stem and root rot agent</name>
    <name type="synonym">Phytophthora megasperma f. sp. glycines</name>
    <dbReference type="NCBI Taxonomy" id="1094619"/>
    <lineage>
        <taxon>Eukaryota</taxon>
        <taxon>Sar</taxon>
        <taxon>Stramenopiles</taxon>
        <taxon>Oomycota</taxon>
        <taxon>Peronosporomycetes</taxon>
        <taxon>Peronosporales</taxon>
        <taxon>Peronosporaceae</taxon>
        <taxon>Phytophthora</taxon>
    </lineage>
</organism>
<dbReference type="AlphaFoldDB" id="G4Z8P7"/>
<evidence type="ECO:0000313" key="4">
    <source>
        <dbReference type="Proteomes" id="UP000002640"/>
    </source>
</evidence>
<dbReference type="InterPro" id="IPR001245">
    <property type="entry name" value="Ser-Thr/Tyr_kinase_cat_dom"/>
</dbReference>
<dbReference type="InterPro" id="IPR011009">
    <property type="entry name" value="Kinase-like_dom_sf"/>
</dbReference>
<dbReference type="Gene3D" id="1.10.510.10">
    <property type="entry name" value="Transferase(Phosphotransferase) domain 1"/>
    <property type="match status" value="2"/>
</dbReference>
<dbReference type="GO" id="GO:0005524">
    <property type="term" value="F:ATP binding"/>
    <property type="evidence" value="ECO:0007669"/>
    <property type="project" value="InterPro"/>
</dbReference>
<dbReference type="Proteomes" id="UP000002640">
    <property type="component" value="Unassembled WGS sequence"/>
</dbReference>
<feature type="domain" description="Protein kinase" evidence="2">
    <location>
        <begin position="168"/>
        <end position="508"/>
    </location>
</feature>
<dbReference type="InParanoid" id="G4Z8P7"/>
<dbReference type="OMA" id="MCVIEAF"/>
<dbReference type="SMR" id="G4Z8P7"/>
<dbReference type="InterPro" id="IPR000719">
    <property type="entry name" value="Prot_kinase_dom"/>
</dbReference>
<feature type="compositionally biased region" description="Low complexity" evidence="1">
    <location>
        <begin position="1"/>
        <end position="14"/>
    </location>
</feature>
<sequence length="1017" mass="114349">MGCTSSSARRSALSRLDKVGEATPASPSSSLSSSSSHSEAPVILESPTSSTSYREMSSKTSAPRPVQPPRRRLHRRRRREPHLDHHLSDRLDLLARYLQRASKFDKQEALYIQTQQAIDDLLDNIHSFFIIYEAEKRPLWRLVQTGRVVQQVESFHRTLDAITARCGLAVVAPSGAGPSLPRWQSRWRRMRAEPDESELLERTFAFVVSCCGNNTSIDAKMSLMSLPEWFVAPYERTKQQFKWQRAAVTVQKAPRGMTSQECFELASKWSRLQHPHIMKLFGACHVSRKRFFVVAVGTPLTRCFGDTGFPLWRALHEAALALRYLHDRRVGLDSLSCSELVLVQSGGRDAIMVAGFNLRQMKSALESSAVFGSKKPVKEEHDDPLLEDDDSDAGYNDVDVIRQGKTSRADSCVTREKKHWQAPELLDKSSSGPTEASDIYVLGMCVVEAFSAGDICNNGSFLDRDFMPSRPSALADAWQWALVERMCSRHPKDRPSLAEVLASFQVFAEDEEKENTEFSFTKRRKKSRNPSLRQPQSRATSASIACALSEVYAWCDEACESSALNYQLYERMDDLAARLAVMDADGIVSRLPTLASLILRFRDMLQRHVNENPLLRLAATRQIIETNLELHGELDVLMDRLRINRSGASIHSWTSQQASYREQLWKRVRLAFAKDVQTLTGKLDGKHELSLLGALLAFEVKKRDASYSARDLELLQTTLVKVEETHQTMLALPPWFVPPYEVVFNELEAFSRGAFGSVLFGKWKSVDVVIKKVLTPEEPGVVIPLRSRNTTEPTLNLYKRFLDDMSTWSTLEHTHVLQLFGACHVGPHQFFLCEYAAQGSIDSYISSQPAEERGFCARRMLRDAALGLLYLHQRNVVHADLRCSNILVDANGVVKLADFVSSALKDRERQDATAVGNDNIVGDGQRWLAPECLTGEAPTAASNVYSFAMCAIEVMSGELPWGCEMTDATIRAKVRKGLLPPRPANCFSDSEWNLIQRMCCHDPAERISMDDVVKLLT</sequence>
<dbReference type="GO" id="GO:0004674">
    <property type="term" value="F:protein serine/threonine kinase activity"/>
    <property type="evidence" value="ECO:0007669"/>
    <property type="project" value="TreeGrafter"/>
</dbReference>
<dbReference type="STRING" id="1094619.G4Z8P7"/>
<feature type="compositionally biased region" description="Polar residues" evidence="1">
    <location>
        <begin position="46"/>
        <end position="61"/>
    </location>
</feature>
<dbReference type="SUPFAM" id="SSF56112">
    <property type="entry name" value="Protein kinase-like (PK-like)"/>
    <property type="match status" value="2"/>
</dbReference>
<dbReference type="InterPro" id="IPR008266">
    <property type="entry name" value="Tyr_kinase_AS"/>
</dbReference>
<evidence type="ECO:0000313" key="3">
    <source>
        <dbReference type="EMBL" id="EGZ19079.1"/>
    </source>
</evidence>
<feature type="compositionally biased region" description="Low complexity" evidence="1">
    <location>
        <begin position="26"/>
        <end position="38"/>
    </location>
</feature>
<dbReference type="PROSITE" id="PS00109">
    <property type="entry name" value="PROTEIN_KINASE_TYR"/>
    <property type="match status" value="1"/>
</dbReference>
<dbReference type="EMBL" id="JH159153">
    <property type="protein sequence ID" value="EGZ19079.1"/>
    <property type="molecule type" value="Genomic_DNA"/>
</dbReference>
<reference evidence="3 4" key="1">
    <citation type="journal article" date="2006" name="Science">
        <title>Phytophthora genome sequences uncover evolutionary origins and mechanisms of pathogenesis.</title>
        <authorList>
            <person name="Tyler B.M."/>
            <person name="Tripathy S."/>
            <person name="Zhang X."/>
            <person name="Dehal P."/>
            <person name="Jiang R.H."/>
            <person name="Aerts A."/>
            <person name="Arredondo F.D."/>
            <person name="Baxter L."/>
            <person name="Bensasson D."/>
            <person name="Beynon J.L."/>
            <person name="Chapman J."/>
            <person name="Damasceno C.M."/>
            <person name="Dorrance A.E."/>
            <person name="Dou D."/>
            <person name="Dickerman A.W."/>
            <person name="Dubchak I.L."/>
            <person name="Garbelotto M."/>
            <person name="Gijzen M."/>
            <person name="Gordon S.G."/>
            <person name="Govers F."/>
            <person name="Grunwald N.J."/>
            <person name="Huang W."/>
            <person name="Ivors K.L."/>
            <person name="Jones R.W."/>
            <person name="Kamoun S."/>
            <person name="Krampis K."/>
            <person name="Lamour K.H."/>
            <person name="Lee M.K."/>
            <person name="McDonald W.H."/>
            <person name="Medina M."/>
            <person name="Meijer H.J."/>
            <person name="Nordberg E.K."/>
            <person name="Maclean D.J."/>
            <person name="Ospina-Giraldo M.D."/>
            <person name="Morris P.F."/>
            <person name="Phuntumart V."/>
            <person name="Putnam N.H."/>
            <person name="Rash S."/>
            <person name="Rose J.K."/>
            <person name="Sakihama Y."/>
            <person name="Salamov A.A."/>
            <person name="Savidor A."/>
            <person name="Scheuring C.F."/>
            <person name="Smith B.M."/>
            <person name="Sobral B.W."/>
            <person name="Terry A."/>
            <person name="Torto-Alalibo T.A."/>
            <person name="Win J."/>
            <person name="Xu Z."/>
            <person name="Zhang H."/>
            <person name="Grigoriev I.V."/>
            <person name="Rokhsar D.S."/>
            <person name="Boore J.L."/>
        </authorList>
    </citation>
    <scope>NUCLEOTIDE SEQUENCE [LARGE SCALE GENOMIC DNA]</scope>
    <source>
        <strain evidence="3 4">P6497</strain>
    </source>
</reference>
<feature type="domain" description="Protein kinase" evidence="2">
    <location>
        <begin position="744"/>
        <end position="1017"/>
    </location>
</feature>
<evidence type="ECO:0000259" key="2">
    <source>
        <dbReference type="PROSITE" id="PS50011"/>
    </source>
</evidence>
<dbReference type="RefSeq" id="XP_009521796.1">
    <property type="nucleotide sequence ID" value="XM_009523501.1"/>
</dbReference>
<dbReference type="PANTHER" id="PTHR44329:SF214">
    <property type="entry name" value="PROTEIN KINASE DOMAIN-CONTAINING PROTEIN"/>
    <property type="match status" value="1"/>
</dbReference>
<dbReference type="GeneID" id="20657094"/>
<accession>G4Z8P7</accession>
<dbReference type="InterPro" id="IPR051681">
    <property type="entry name" value="Ser/Thr_Kinases-Pseudokinases"/>
</dbReference>
<evidence type="ECO:0000256" key="1">
    <source>
        <dbReference type="SAM" id="MobiDB-lite"/>
    </source>
</evidence>
<feature type="compositionally biased region" description="Basic residues" evidence="1">
    <location>
        <begin position="69"/>
        <end position="80"/>
    </location>
</feature>
<dbReference type="PANTHER" id="PTHR44329">
    <property type="entry name" value="SERINE/THREONINE-PROTEIN KINASE TNNI3K-RELATED"/>
    <property type="match status" value="1"/>
</dbReference>
<dbReference type="PROSITE" id="PS50011">
    <property type="entry name" value="PROTEIN_KINASE_DOM"/>
    <property type="match status" value="2"/>
</dbReference>
<dbReference type="KEGG" id="psoj:PHYSODRAFT_494659"/>
<dbReference type="Pfam" id="PF07714">
    <property type="entry name" value="PK_Tyr_Ser-Thr"/>
    <property type="match status" value="1"/>
</dbReference>
<name>G4Z8P7_PHYSP</name>
<feature type="region of interest" description="Disordered" evidence="1">
    <location>
        <begin position="1"/>
        <end position="84"/>
    </location>
</feature>
<keyword evidence="4" id="KW-1185">Reference proteome</keyword>
<protein>
    <recommendedName>
        <fullName evidence="2">Protein kinase domain-containing protein</fullName>
    </recommendedName>
</protein>